<sequence>MTETQFEKNYPHDKFKYVRTNFRTKGTMGQTEIEEYDIISIETGETVLKATRTEHTNLRGLDTTVKWDW</sequence>
<dbReference type="Proteomes" id="UP000240892">
    <property type="component" value="Unassembled WGS sequence"/>
</dbReference>
<evidence type="ECO:0000313" key="2">
    <source>
        <dbReference type="Proteomes" id="UP000240892"/>
    </source>
</evidence>
<name>A0A2T2Y6L1_9ENTR</name>
<accession>A0A2T2Y6L1</accession>
<protein>
    <submittedName>
        <fullName evidence="1">Uncharacterized protein</fullName>
    </submittedName>
</protein>
<keyword evidence="2" id="KW-1185">Reference proteome</keyword>
<dbReference type="RefSeq" id="WP_130944471.1">
    <property type="nucleotide sequence ID" value="NZ_CABMMU010000002.1"/>
</dbReference>
<dbReference type="AlphaFoldDB" id="A0A2T2Y6L1"/>
<proteinExistence type="predicted"/>
<organism evidence="1 2">
    <name type="scientific">Kluyvera genomosp. 2</name>
    <dbReference type="NCBI Taxonomy" id="2774054"/>
    <lineage>
        <taxon>Bacteria</taxon>
        <taxon>Pseudomonadati</taxon>
        <taxon>Pseudomonadota</taxon>
        <taxon>Gammaproteobacteria</taxon>
        <taxon>Enterobacterales</taxon>
        <taxon>Enterobacteriaceae</taxon>
        <taxon>Kluyvera</taxon>
    </lineage>
</organism>
<dbReference type="EMBL" id="PYHO01000002">
    <property type="protein sequence ID" value="PSR48174.1"/>
    <property type="molecule type" value="Genomic_DNA"/>
</dbReference>
<reference evidence="1 2" key="1">
    <citation type="submission" date="2018-03" db="EMBL/GenBank/DDBJ databases">
        <title>First report of an OXA-48+CTX-M-M-producing Kluyvera ascorbata clone recovered from patients admitted in a University Hospital in Madrid, Spain.</title>
        <authorList>
            <person name="Hernandez-Garcia M."/>
            <person name="Leon-Sampedro R."/>
            <person name="Perez-Viso B."/>
            <person name="Morosini M.I."/>
            <person name="Lopez-Fresnena N."/>
            <person name="Coque T.M."/>
            <person name="Bonten M."/>
            <person name="Malhotra-Kumar S."/>
            <person name="Ruiz-Garbajosa P."/>
            <person name="Canton R."/>
        </authorList>
    </citation>
    <scope>NUCLEOTIDE SEQUENCE [LARGE SCALE GENOMIC DNA]</scope>
    <source>
        <strain evidence="1 2">KA2</strain>
    </source>
</reference>
<comment type="caution">
    <text evidence="1">The sequence shown here is derived from an EMBL/GenBank/DDBJ whole genome shotgun (WGS) entry which is preliminary data.</text>
</comment>
<gene>
    <name evidence="1" type="ORF">C8256_03220</name>
</gene>
<evidence type="ECO:0000313" key="1">
    <source>
        <dbReference type="EMBL" id="PSR48174.1"/>
    </source>
</evidence>